<evidence type="ECO:0000313" key="2">
    <source>
        <dbReference type="EMBL" id="OVE53829.1"/>
    </source>
</evidence>
<proteinExistence type="predicted"/>
<gene>
    <name evidence="2" type="ORF">B0E34_20580</name>
</gene>
<dbReference type="RefSeq" id="WP_228423122.1">
    <property type="nucleotide sequence ID" value="NZ_MVAG01000197.1"/>
</dbReference>
<reference evidence="3" key="1">
    <citation type="submission" date="2017-02" db="EMBL/GenBank/DDBJ databases">
        <authorList>
            <person name="Tetz G."/>
            <person name="Tetz V."/>
        </authorList>
    </citation>
    <scope>NUCLEOTIDE SEQUENCE [LARGE SCALE GENOMIC DNA]</scope>
    <source>
        <strain evidence="3">VT16-26</strain>
    </source>
</reference>
<dbReference type="AlphaFoldDB" id="A0A202BQS8"/>
<protein>
    <submittedName>
        <fullName evidence="2">Uncharacterized protein</fullName>
    </submittedName>
</protein>
<feature type="chain" id="PRO_5012758310" evidence="1">
    <location>
        <begin position="19"/>
        <end position="65"/>
    </location>
</feature>
<keyword evidence="3" id="KW-1185">Reference proteome</keyword>
<dbReference type="EMBL" id="MVAG01000197">
    <property type="protein sequence ID" value="OVE53829.1"/>
    <property type="molecule type" value="Genomic_DNA"/>
</dbReference>
<evidence type="ECO:0000313" key="3">
    <source>
        <dbReference type="Proteomes" id="UP000196355"/>
    </source>
</evidence>
<evidence type="ECO:0000256" key="1">
    <source>
        <dbReference type="SAM" id="SignalP"/>
    </source>
</evidence>
<dbReference type="Proteomes" id="UP000196355">
    <property type="component" value="Unassembled WGS sequence"/>
</dbReference>
<organism evidence="2 3">
    <name type="scientific">Chryseobacterium mucoviscidosis</name>
    <dbReference type="NCBI Taxonomy" id="1945581"/>
    <lineage>
        <taxon>Bacteria</taxon>
        <taxon>Pseudomonadati</taxon>
        <taxon>Bacteroidota</taxon>
        <taxon>Flavobacteriia</taxon>
        <taxon>Flavobacteriales</taxon>
        <taxon>Weeksellaceae</taxon>
        <taxon>Chryseobacterium group</taxon>
        <taxon>Chryseobacterium</taxon>
    </lineage>
</organism>
<sequence>MIKLITALFALLACVAHADIYVIHTYGNPDIVRIAQDELNRGGGGTATLYQDQLIIHANPADYAR</sequence>
<keyword evidence="1" id="KW-0732">Signal</keyword>
<comment type="caution">
    <text evidence="2">The sequence shown here is derived from an EMBL/GenBank/DDBJ whole genome shotgun (WGS) entry which is preliminary data.</text>
</comment>
<name>A0A202BQS8_9FLAO</name>
<accession>A0A202BQS8</accession>
<feature type="non-terminal residue" evidence="2">
    <location>
        <position position="65"/>
    </location>
</feature>
<feature type="signal peptide" evidence="1">
    <location>
        <begin position="1"/>
        <end position="18"/>
    </location>
</feature>